<dbReference type="Gene3D" id="3.40.50.1820">
    <property type="entry name" value="alpha/beta hydrolase"/>
    <property type="match status" value="1"/>
</dbReference>
<keyword evidence="3" id="KW-0378">Hydrolase</keyword>
<evidence type="ECO:0000259" key="2">
    <source>
        <dbReference type="Pfam" id="PF00561"/>
    </source>
</evidence>
<comment type="caution">
    <text evidence="3">The sequence shown here is derived from an EMBL/GenBank/DDBJ whole genome shotgun (WGS) entry which is preliminary data.</text>
</comment>
<dbReference type="Pfam" id="PF00561">
    <property type="entry name" value="Abhydrolase_1"/>
    <property type="match status" value="1"/>
</dbReference>
<reference evidence="3 4" key="1">
    <citation type="submission" date="2016-06" db="EMBL/GenBank/DDBJ databases">
        <authorList>
            <person name="Kjaerup R.B."/>
            <person name="Dalgaard T.S."/>
            <person name="Juul-Madsen H.R."/>
        </authorList>
    </citation>
    <scope>NUCLEOTIDE SEQUENCE [LARGE SCALE GENOMIC DNA]</scope>
    <source>
        <strain evidence="3 4">E152</strain>
    </source>
</reference>
<dbReference type="InterPro" id="IPR000073">
    <property type="entry name" value="AB_hydrolase_1"/>
</dbReference>
<dbReference type="AlphaFoldDB" id="A0A1A2TCK7"/>
<sequence>MTQAVKPKKHEYDRIPYLVAFQNNSGVRDVYGGLAEITVLESYLLKPKDRPSDTVLVFMHPIGGGAYLPMINALARAGHHVIYCNSRFRGTDSALLMEKVVEDLGECIKDAKKRLGYSKVVLAGWSGGGSLSVFYQQQAQNPTITSSPTGDGPDLTKLDLPAADGIMLLAAHISRHGTLTEWLDASILDESDPTKRDPELDLYNPDNPNQPPYSQEFLARYRQAQIDRNRRITAWVKDKLAELKSSGRPDADVAEFGFVVHGTMADPRWLDPTVDPNERVPGTCYLGDPQVVNMSPVGLARFSTLRGWLSQWSYDDARGDAVACGPDIAIPALVIGNLADDACTPSHTRRLFQAIGHKDKEMHEIPGATHYYAGPDQRDALRAAVTIVTDWLVRHDFASAE</sequence>
<organism evidence="3 4">
    <name type="scientific">Mycobacterium mantenii</name>
    <dbReference type="NCBI Taxonomy" id="560555"/>
    <lineage>
        <taxon>Bacteria</taxon>
        <taxon>Bacillati</taxon>
        <taxon>Actinomycetota</taxon>
        <taxon>Actinomycetes</taxon>
        <taxon>Mycobacteriales</taxon>
        <taxon>Mycobacteriaceae</taxon>
        <taxon>Mycobacterium</taxon>
        <taxon>Mycobacterium avium complex (MAC)</taxon>
    </lineage>
</organism>
<gene>
    <name evidence="3" type="ORF">A5683_24200</name>
</gene>
<dbReference type="EMBL" id="LZJU01000105">
    <property type="protein sequence ID" value="OBH74115.1"/>
    <property type="molecule type" value="Genomic_DNA"/>
</dbReference>
<protein>
    <submittedName>
        <fullName evidence="3">Alpha/beta hydrolase</fullName>
    </submittedName>
</protein>
<name>A0A1A2TCK7_MYCNT</name>
<evidence type="ECO:0000313" key="4">
    <source>
        <dbReference type="Proteomes" id="UP000092389"/>
    </source>
</evidence>
<dbReference type="SUPFAM" id="SSF53474">
    <property type="entry name" value="alpha/beta-Hydrolases"/>
    <property type="match status" value="1"/>
</dbReference>
<proteinExistence type="predicted"/>
<dbReference type="OrthoDB" id="2062670at2"/>
<evidence type="ECO:0000256" key="1">
    <source>
        <dbReference type="SAM" id="MobiDB-lite"/>
    </source>
</evidence>
<feature type="domain" description="AB hydrolase-1" evidence="2">
    <location>
        <begin position="55"/>
        <end position="141"/>
    </location>
</feature>
<evidence type="ECO:0000313" key="3">
    <source>
        <dbReference type="EMBL" id="OBH74115.1"/>
    </source>
</evidence>
<accession>A0A1A2TCK7</accession>
<dbReference type="RefSeq" id="WP_067910447.1">
    <property type="nucleotide sequence ID" value="NZ_LZJP01000110.1"/>
</dbReference>
<dbReference type="GO" id="GO:0016787">
    <property type="term" value="F:hydrolase activity"/>
    <property type="evidence" value="ECO:0007669"/>
    <property type="project" value="UniProtKB-KW"/>
</dbReference>
<dbReference type="Proteomes" id="UP000092389">
    <property type="component" value="Unassembled WGS sequence"/>
</dbReference>
<dbReference type="InterPro" id="IPR029058">
    <property type="entry name" value="AB_hydrolase_fold"/>
</dbReference>
<feature type="region of interest" description="Disordered" evidence="1">
    <location>
        <begin position="193"/>
        <end position="212"/>
    </location>
</feature>